<reference evidence="3" key="2">
    <citation type="journal article" date="2021" name="Microbiome">
        <title>Successional dynamics and alternative stable states in a saline activated sludge microbial community over 9 years.</title>
        <authorList>
            <person name="Wang Y."/>
            <person name="Ye J."/>
            <person name="Ju F."/>
            <person name="Liu L."/>
            <person name="Boyd J.A."/>
            <person name="Deng Y."/>
            <person name="Parks D.H."/>
            <person name="Jiang X."/>
            <person name="Yin X."/>
            <person name="Woodcroft B.J."/>
            <person name="Tyson G.W."/>
            <person name="Hugenholtz P."/>
            <person name="Polz M.F."/>
            <person name="Zhang T."/>
        </authorList>
    </citation>
    <scope>NUCLEOTIDE SEQUENCE</scope>
    <source>
        <strain evidence="3">HKST-UBA01</strain>
    </source>
</reference>
<evidence type="ECO:0000259" key="2">
    <source>
        <dbReference type="PROSITE" id="PS50151"/>
    </source>
</evidence>
<evidence type="ECO:0000313" key="3">
    <source>
        <dbReference type="EMBL" id="MCA9727579.1"/>
    </source>
</evidence>
<dbReference type="Gene3D" id="4.10.860.10">
    <property type="entry name" value="UVR domain"/>
    <property type="match status" value="1"/>
</dbReference>
<dbReference type="PIRSF" id="PIRSF015034">
    <property type="entry name" value="YacH"/>
    <property type="match status" value="1"/>
</dbReference>
<proteinExistence type="predicted"/>
<dbReference type="GO" id="GO:1990169">
    <property type="term" value="P:stress response to copper ion"/>
    <property type="evidence" value="ECO:0007669"/>
    <property type="project" value="TreeGrafter"/>
</dbReference>
<feature type="compositionally biased region" description="Low complexity" evidence="1">
    <location>
        <begin position="122"/>
        <end position="134"/>
    </location>
</feature>
<accession>A0A956LXY8</accession>
<dbReference type="InterPro" id="IPR025542">
    <property type="entry name" value="YacH"/>
</dbReference>
<organism evidence="3 4">
    <name type="scientific">Eiseniibacteriota bacterium</name>
    <dbReference type="NCBI Taxonomy" id="2212470"/>
    <lineage>
        <taxon>Bacteria</taxon>
        <taxon>Candidatus Eiseniibacteriota</taxon>
    </lineage>
</organism>
<sequence length="187" mass="20894">MKCQNCGESESTIHFKEVVEGNLREIHLCEACARDKGFHIAIEHNKLSIAGQFIWMAENLYPESAAKVGSVQCATCGLRYSQFTRIGRLGCPDCYGAFQPQLMQILRRVHGETTHRGRLPRETTALAEPETPAAVTPPPRPEDVRKQRLRQLRRELEAAVASEAFEEAARLRDSIRALESEPPGEPG</sequence>
<feature type="domain" description="UVR" evidence="2">
    <location>
        <begin position="146"/>
        <end position="181"/>
    </location>
</feature>
<reference evidence="3" key="1">
    <citation type="submission" date="2020-04" db="EMBL/GenBank/DDBJ databases">
        <authorList>
            <person name="Zhang T."/>
        </authorList>
    </citation>
    <scope>NUCLEOTIDE SEQUENCE</scope>
    <source>
        <strain evidence="3">HKST-UBA01</strain>
    </source>
</reference>
<dbReference type="Proteomes" id="UP000697710">
    <property type="component" value="Unassembled WGS sequence"/>
</dbReference>
<dbReference type="GO" id="GO:0005507">
    <property type="term" value="F:copper ion binding"/>
    <property type="evidence" value="ECO:0007669"/>
    <property type="project" value="TreeGrafter"/>
</dbReference>
<protein>
    <submittedName>
        <fullName evidence="3">UvrB/UvrC motif-containing protein</fullName>
    </submittedName>
</protein>
<dbReference type="PROSITE" id="PS50151">
    <property type="entry name" value="UVR"/>
    <property type="match status" value="1"/>
</dbReference>
<evidence type="ECO:0000256" key="1">
    <source>
        <dbReference type="SAM" id="MobiDB-lite"/>
    </source>
</evidence>
<dbReference type="GO" id="GO:0008270">
    <property type="term" value="F:zinc ion binding"/>
    <property type="evidence" value="ECO:0007669"/>
    <property type="project" value="TreeGrafter"/>
</dbReference>
<dbReference type="PANTHER" id="PTHR38430">
    <property type="entry name" value="PROTEIN-ARGININE KINASE ACTIVATOR PROTEIN"/>
    <property type="match status" value="1"/>
</dbReference>
<dbReference type="PANTHER" id="PTHR38430:SF1">
    <property type="entry name" value="PROTEIN-ARGININE KINASE ACTIVATOR PROTEIN"/>
    <property type="match status" value="1"/>
</dbReference>
<dbReference type="AlphaFoldDB" id="A0A956LXY8"/>
<dbReference type="Pfam" id="PF02151">
    <property type="entry name" value="UVR"/>
    <property type="match status" value="1"/>
</dbReference>
<evidence type="ECO:0000313" key="4">
    <source>
        <dbReference type="Proteomes" id="UP000697710"/>
    </source>
</evidence>
<feature type="region of interest" description="Disordered" evidence="1">
    <location>
        <begin position="113"/>
        <end position="146"/>
    </location>
</feature>
<dbReference type="GO" id="GO:0050897">
    <property type="term" value="F:cobalt ion binding"/>
    <property type="evidence" value="ECO:0007669"/>
    <property type="project" value="TreeGrafter"/>
</dbReference>
<dbReference type="GO" id="GO:0046870">
    <property type="term" value="F:cadmium ion binding"/>
    <property type="evidence" value="ECO:0007669"/>
    <property type="project" value="TreeGrafter"/>
</dbReference>
<dbReference type="InterPro" id="IPR001943">
    <property type="entry name" value="UVR_dom"/>
</dbReference>
<dbReference type="InterPro" id="IPR036876">
    <property type="entry name" value="UVR_dom_sf"/>
</dbReference>
<name>A0A956LXY8_UNCEI</name>
<comment type="caution">
    <text evidence="3">The sequence shown here is derived from an EMBL/GenBank/DDBJ whole genome shotgun (WGS) entry which is preliminary data.</text>
</comment>
<dbReference type="GO" id="GO:1990170">
    <property type="term" value="P:stress response to cadmium ion"/>
    <property type="evidence" value="ECO:0007669"/>
    <property type="project" value="TreeGrafter"/>
</dbReference>
<gene>
    <name evidence="3" type="ORF">KC729_07845</name>
</gene>
<dbReference type="SUPFAM" id="SSF46600">
    <property type="entry name" value="C-terminal UvrC-binding domain of UvrB"/>
    <property type="match status" value="1"/>
</dbReference>
<dbReference type="EMBL" id="JAGQHR010000193">
    <property type="protein sequence ID" value="MCA9727579.1"/>
    <property type="molecule type" value="Genomic_DNA"/>
</dbReference>